<evidence type="ECO:0000256" key="1">
    <source>
        <dbReference type="SAM" id="MobiDB-lite"/>
    </source>
</evidence>
<dbReference type="Gramene" id="ONIVA10G16680.3">
    <property type="protein sequence ID" value="ONIVA10G16680.3"/>
    <property type="gene ID" value="ONIVA10G16680"/>
</dbReference>
<accession>A0A0E0IUU2</accession>
<dbReference type="AlphaFoldDB" id="A0A0E0IUU2"/>
<feature type="region of interest" description="Disordered" evidence="1">
    <location>
        <begin position="1"/>
        <end position="39"/>
    </location>
</feature>
<reference evidence="2" key="1">
    <citation type="submission" date="2015-04" db="UniProtKB">
        <authorList>
            <consortium name="EnsemblPlants"/>
        </authorList>
    </citation>
    <scope>IDENTIFICATION</scope>
    <source>
        <strain evidence="2">SL10</strain>
    </source>
</reference>
<keyword evidence="3" id="KW-1185">Reference proteome</keyword>
<name>A0A0E0IUU2_ORYNI</name>
<evidence type="ECO:0000313" key="2">
    <source>
        <dbReference type="EnsemblPlants" id="ONIVA10G16680.3"/>
    </source>
</evidence>
<evidence type="ECO:0000313" key="3">
    <source>
        <dbReference type="Proteomes" id="UP000006591"/>
    </source>
</evidence>
<feature type="compositionally biased region" description="Basic and acidic residues" evidence="1">
    <location>
        <begin position="1"/>
        <end position="20"/>
    </location>
</feature>
<sequence length="182" mass="20679">MPRRSSDEWSREGNGRRQPVDHLLGPPTTCARRSTTGERRMQAVVAGSTSAGVRRHEVLQWRRAWDNRSWCDFVPFATTNLNMVNFDALLACANQQMSLMVSPNNPCIIEDKDDLLAGYLCVHCASVKVLKEVTKTRKVPVLEVPLALTKIKKANLETSSFFETLRGTEFPVRTWMRIFVKN</sequence>
<reference evidence="2" key="2">
    <citation type="submission" date="2018-04" db="EMBL/GenBank/DDBJ databases">
        <title>OnivRS2 (Oryza nivara Reference Sequence Version 2).</title>
        <authorList>
            <person name="Zhang J."/>
            <person name="Kudrna D."/>
            <person name="Lee S."/>
            <person name="Talag J."/>
            <person name="Rajasekar S."/>
            <person name="Welchert J."/>
            <person name="Hsing Y.-I."/>
            <person name="Wing R.A."/>
        </authorList>
    </citation>
    <scope>NUCLEOTIDE SEQUENCE [LARGE SCALE GENOMIC DNA]</scope>
</reference>
<dbReference type="PANTHER" id="PTHR35690">
    <property type="entry name" value="OS01G0363500 PROTEIN"/>
    <property type="match status" value="1"/>
</dbReference>
<dbReference type="EnsemblPlants" id="ONIVA10G16680.3">
    <property type="protein sequence ID" value="ONIVA10G16680.3"/>
    <property type="gene ID" value="ONIVA10G16680"/>
</dbReference>
<dbReference type="Proteomes" id="UP000006591">
    <property type="component" value="Chromosome 10"/>
</dbReference>
<dbReference type="PANTHER" id="PTHR35690:SF1">
    <property type="entry name" value="OS01G0363500 PROTEIN"/>
    <property type="match status" value="1"/>
</dbReference>
<proteinExistence type="predicted"/>
<protein>
    <submittedName>
        <fullName evidence="2">Uncharacterized protein</fullName>
    </submittedName>
</protein>
<organism evidence="2">
    <name type="scientific">Oryza nivara</name>
    <name type="common">Indian wild rice</name>
    <name type="synonym">Oryza sativa f. spontanea</name>
    <dbReference type="NCBI Taxonomy" id="4536"/>
    <lineage>
        <taxon>Eukaryota</taxon>
        <taxon>Viridiplantae</taxon>
        <taxon>Streptophyta</taxon>
        <taxon>Embryophyta</taxon>
        <taxon>Tracheophyta</taxon>
        <taxon>Spermatophyta</taxon>
        <taxon>Magnoliopsida</taxon>
        <taxon>Liliopsida</taxon>
        <taxon>Poales</taxon>
        <taxon>Poaceae</taxon>
        <taxon>BOP clade</taxon>
        <taxon>Oryzoideae</taxon>
        <taxon>Oryzeae</taxon>
        <taxon>Oryzinae</taxon>
        <taxon>Oryza</taxon>
    </lineage>
</organism>